<evidence type="ECO:0000313" key="7">
    <source>
        <dbReference type="EMBL" id="KAK3022750.1"/>
    </source>
</evidence>
<dbReference type="Gene3D" id="3.80.10.10">
    <property type="entry name" value="Ribonuclease Inhibitor"/>
    <property type="match status" value="1"/>
</dbReference>
<evidence type="ECO:0000256" key="4">
    <source>
        <dbReference type="ARBA" id="ARBA00022737"/>
    </source>
</evidence>
<proteinExistence type="predicted"/>
<keyword evidence="4" id="KW-0677">Repeat</keyword>
<comment type="subcellular location">
    <subcellularLocation>
        <location evidence="1">Membrane</location>
    </subcellularLocation>
</comment>
<dbReference type="PANTHER" id="PTHR48057">
    <property type="entry name" value="LEUCINE-RICH REPEAT SERINE/THREONINE-PROTEIN KINASE 1"/>
    <property type="match status" value="1"/>
</dbReference>
<dbReference type="Pfam" id="PF13855">
    <property type="entry name" value="LRR_8"/>
    <property type="match status" value="1"/>
</dbReference>
<name>A0AA88WB05_9ASTE</name>
<evidence type="ECO:0000256" key="3">
    <source>
        <dbReference type="ARBA" id="ARBA00022729"/>
    </source>
</evidence>
<keyword evidence="3" id="KW-0732">Signal</keyword>
<sequence length="184" mass="20539">MAWAQCWVIPSEIGKLSNISTLALGKKRLTGVIPTSVQNLSKLETLELEKNMLSREIPSWLFRKKALKNLFLGGNNLTWNNNLKIVPKCMLSKLSLKSCGLCFYGSGGEFLRDDVKDSTVESNQKLFLPDLWRAKLNGLNLSSLDQEACESPQVPFMKDGNGFNLAFLSQCWPESPSLADSFFS</sequence>
<keyword evidence="5" id="KW-0472">Membrane</keyword>
<keyword evidence="8" id="KW-1185">Reference proteome</keyword>
<evidence type="ECO:0000256" key="2">
    <source>
        <dbReference type="ARBA" id="ARBA00022614"/>
    </source>
</evidence>
<dbReference type="FunFam" id="3.80.10.10:FF:000041">
    <property type="entry name" value="LRR receptor-like serine/threonine-protein kinase ERECTA"/>
    <property type="match status" value="1"/>
</dbReference>
<dbReference type="AlphaFoldDB" id="A0AA88WB05"/>
<protein>
    <submittedName>
        <fullName evidence="7">Uncharacterized protein</fullName>
    </submittedName>
</protein>
<dbReference type="PANTHER" id="PTHR48057:SF7">
    <property type="entry name" value="LEUCINE-RICH REPEAT SERINE_THREONINE-PROTEIN KINASE 1"/>
    <property type="match status" value="1"/>
</dbReference>
<dbReference type="EMBL" id="JAVXUP010000695">
    <property type="protein sequence ID" value="KAK3022750.1"/>
    <property type="molecule type" value="Genomic_DNA"/>
</dbReference>
<gene>
    <name evidence="7" type="ORF">RJ639_045615</name>
</gene>
<evidence type="ECO:0000256" key="6">
    <source>
        <dbReference type="ARBA" id="ARBA00023180"/>
    </source>
</evidence>
<evidence type="ECO:0000313" key="8">
    <source>
        <dbReference type="Proteomes" id="UP001188597"/>
    </source>
</evidence>
<dbReference type="InterPro" id="IPR032675">
    <property type="entry name" value="LRR_dom_sf"/>
</dbReference>
<dbReference type="SUPFAM" id="SSF52058">
    <property type="entry name" value="L domain-like"/>
    <property type="match status" value="1"/>
</dbReference>
<dbReference type="InterPro" id="IPR001611">
    <property type="entry name" value="Leu-rich_rpt"/>
</dbReference>
<dbReference type="InterPro" id="IPR052595">
    <property type="entry name" value="LRRC69/RLP"/>
</dbReference>
<organism evidence="7 8">
    <name type="scientific">Escallonia herrerae</name>
    <dbReference type="NCBI Taxonomy" id="1293975"/>
    <lineage>
        <taxon>Eukaryota</taxon>
        <taxon>Viridiplantae</taxon>
        <taxon>Streptophyta</taxon>
        <taxon>Embryophyta</taxon>
        <taxon>Tracheophyta</taxon>
        <taxon>Spermatophyta</taxon>
        <taxon>Magnoliopsida</taxon>
        <taxon>eudicotyledons</taxon>
        <taxon>Gunneridae</taxon>
        <taxon>Pentapetalae</taxon>
        <taxon>asterids</taxon>
        <taxon>campanulids</taxon>
        <taxon>Escalloniales</taxon>
        <taxon>Escalloniaceae</taxon>
        <taxon>Escallonia</taxon>
    </lineage>
</organism>
<evidence type="ECO:0000256" key="5">
    <source>
        <dbReference type="ARBA" id="ARBA00023136"/>
    </source>
</evidence>
<reference evidence="7" key="1">
    <citation type="submission" date="2022-12" db="EMBL/GenBank/DDBJ databases">
        <title>Draft genome assemblies for two species of Escallonia (Escalloniales).</title>
        <authorList>
            <person name="Chanderbali A."/>
            <person name="Dervinis C."/>
            <person name="Anghel I."/>
            <person name="Soltis D."/>
            <person name="Soltis P."/>
            <person name="Zapata F."/>
        </authorList>
    </citation>
    <scope>NUCLEOTIDE SEQUENCE</scope>
    <source>
        <strain evidence="7">UCBG64.0493</strain>
        <tissue evidence="7">Leaf</tissue>
    </source>
</reference>
<dbReference type="Proteomes" id="UP001188597">
    <property type="component" value="Unassembled WGS sequence"/>
</dbReference>
<comment type="caution">
    <text evidence="7">The sequence shown here is derived from an EMBL/GenBank/DDBJ whole genome shotgun (WGS) entry which is preliminary data.</text>
</comment>
<keyword evidence="2" id="KW-0433">Leucine-rich repeat</keyword>
<dbReference type="GO" id="GO:0016020">
    <property type="term" value="C:membrane"/>
    <property type="evidence" value="ECO:0007669"/>
    <property type="project" value="UniProtKB-SubCell"/>
</dbReference>
<keyword evidence="6" id="KW-0325">Glycoprotein</keyword>
<evidence type="ECO:0000256" key="1">
    <source>
        <dbReference type="ARBA" id="ARBA00004370"/>
    </source>
</evidence>
<accession>A0AA88WB05</accession>